<dbReference type="RefSeq" id="WP_008609013.1">
    <property type="nucleotide sequence ID" value="NZ_ALAB01000027.1"/>
</dbReference>
<dbReference type="EMBL" id="ALAB01000027">
    <property type="protein sequence ID" value="EJI85060.1"/>
    <property type="molecule type" value="Genomic_DNA"/>
</dbReference>
<protein>
    <submittedName>
        <fullName evidence="1">Type IV pilus biogenesis protein PilP</fullName>
    </submittedName>
</protein>
<dbReference type="PATRIC" id="fig|1197174.4.peg.2119"/>
<sequence>MRALLTAVTLSLLLTGCFDDVSDIQAHMDAVKNNARPRVEPLPQAKEFTHIPYNVGNVRSPFTEPSPEAIQDRIAQQQDCITPDPNRRKEPLERFALDNLRMRGTLGDGGQLWALIESTDKALHRITLNNYMGLFHGKVIRVEPTHMDLLELIPDGSGCWVERTTRVQMFDAATAGN</sequence>
<dbReference type="PIRSF" id="PIRSF016481">
    <property type="entry name" value="Pilus_assembly_PilP"/>
    <property type="match status" value="1"/>
</dbReference>
<dbReference type="AlphaFoldDB" id="J1YB56"/>
<evidence type="ECO:0000313" key="2">
    <source>
        <dbReference type="Proteomes" id="UP000012043"/>
    </source>
</evidence>
<proteinExistence type="predicted"/>
<gene>
    <name evidence="1" type="ORF">AEST_21620</name>
</gene>
<dbReference type="PROSITE" id="PS51257">
    <property type="entry name" value="PROKAR_LIPOPROTEIN"/>
    <property type="match status" value="1"/>
</dbReference>
<dbReference type="InterPro" id="IPR007446">
    <property type="entry name" value="PilP"/>
</dbReference>
<accession>J1YB56</accession>
<evidence type="ECO:0000313" key="1">
    <source>
        <dbReference type="EMBL" id="EJI85060.1"/>
    </source>
</evidence>
<comment type="caution">
    <text evidence="1">The sequence shown here is derived from an EMBL/GenBank/DDBJ whole genome shotgun (WGS) entry which is preliminary data.</text>
</comment>
<dbReference type="Pfam" id="PF04351">
    <property type="entry name" value="PilP"/>
    <property type="match status" value="1"/>
</dbReference>
<dbReference type="Gene3D" id="2.30.30.830">
    <property type="match status" value="1"/>
</dbReference>
<name>J1YB56_9ALTE</name>
<organism evidence="1 2">
    <name type="scientific">Alishewanella aestuarii B11</name>
    <dbReference type="NCBI Taxonomy" id="1197174"/>
    <lineage>
        <taxon>Bacteria</taxon>
        <taxon>Pseudomonadati</taxon>
        <taxon>Pseudomonadota</taxon>
        <taxon>Gammaproteobacteria</taxon>
        <taxon>Alteromonadales</taxon>
        <taxon>Alteromonadaceae</taxon>
        <taxon>Alishewanella</taxon>
    </lineage>
</organism>
<dbReference type="Proteomes" id="UP000012043">
    <property type="component" value="Unassembled WGS sequence"/>
</dbReference>
<reference evidence="1 2" key="1">
    <citation type="journal article" date="2012" name="J. Bacteriol.">
        <title>Genome Sequence of Pectin-Degrading Alishewanella aestuarii Strain B11T, Isolated from Tidal Flat Sediment.</title>
        <authorList>
            <person name="Jung J."/>
            <person name="Choi S."/>
            <person name="Chun J."/>
            <person name="Park W."/>
        </authorList>
    </citation>
    <scope>NUCLEOTIDE SEQUENCE [LARGE SCALE GENOMIC DNA]</scope>
    <source>
        <strain evidence="1 2">B11</strain>
    </source>
</reference>
<keyword evidence="2" id="KW-1185">Reference proteome</keyword>